<dbReference type="Gene3D" id="1.10.10.60">
    <property type="entry name" value="Homeodomain-like"/>
    <property type="match status" value="1"/>
</dbReference>
<evidence type="ECO:0000256" key="10">
    <source>
        <dbReference type="ARBA" id="ARBA00023125"/>
    </source>
</evidence>
<dbReference type="FunFam" id="3.40.10.10:FF:000001">
    <property type="entry name" value="DNA-3-methyladenine glycosylase 2"/>
    <property type="match status" value="1"/>
</dbReference>
<dbReference type="RefSeq" id="WP_091755455.1">
    <property type="nucleotide sequence ID" value="NZ_FOHB01000001.1"/>
</dbReference>
<dbReference type="EMBL" id="FOHB01000001">
    <property type="protein sequence ID" value="SER64315.1"/>
    <property type="molecule type" value="Genomic_DNA"/>
</dbReference>
<evidence type="ECO:0000259" key="15">
    <source>
        <dbReference type="PROSITE" id="PS01124"/>
    </source>
</evidence>
<feature type="region of interest" description="Disordered" evidence="14">
    <location>
        <begin position="492"/>
        <end position="523"/>
    </location>
</feature>
<keyword evidence="4" id="KW-0489">Methyltransferase</keyword>
<dbReference type="CDD" id="cd00056">
    <property type="entry name" value="ENDO3c"/>
    <property type="match status" value="1"/>
</dbReference>
<dbReference type="InterPro" id="IPR035451">
    <property type="entry name" value="Ada-like_dom_sf"/>
</dbReference>
<dbReference type="InterPro" id="IPR051912">
    <property type="entry name" value="Alkylbase_DNA_Glycosylase/TA"/>
</dbReference>
<comment type="catalytic activity">
    <reaction evidence="1">
        <text>Hydrolysis of alkylated DNA, releasing 3-methyladenine, 3-methylguanine, 7-methylguanine and 7-methyladenine.</text>
        <dbReference type="EC" id="3.2.2.21"/>
    </reaction>
</comment>
<dbReference type="PANTHER" id="PTHR43003">
    <property type="entry name" value="DNA-3-METHYLADENINE GLYCOSYLASE"/>
    <property type="match status" value="1"/>
</dbReference>
<dbReference type="SUPFAM" id="SSF57884">
    <property type="entry name" value="Ada DNA repair protein, N-terminal domain (N-Ada 10)"/>
    <property type="match status" value="1"/>
</dbReference>
<dbReference type="AlphaFoldDB" id="A0A1H9QVP5"/>
<dbReference type="Gene3D" id="3.40.10.10">
    <property type="entry name" value="DNA Methylphosphotriester Repair Domain"/>
    <property type="match status" value="1"/>
</dbReference>
<reference evidence="17" key="1">
    <citation type="submission" date="2016-10" db="EMBL/GenBank/DDBJ databases">
        <authorList>
            <person name="Varghese N."/>
            <person name="Submissions S."/>
        </authorList>
    </citation>
    <scope>NUCLEOTIDE SEQUENCE [LARGE SCALE GENOMIC DNA]</scope>
    <source>
        <strain evidence="17">CGMCC 1.6963</strain>
    </source>
</reference>
<dbReference type="SMART" id="SM00342">
    <property type="entry name" value="HTH_ARAC"/>
    <property type="match status" value="1"/>
</dbReference>
<dbReference type="OrthoDB" id="9811249at2"/>
<keyword evidence="5" id="KW-0808">Transferase</keyword>
<evidence type="ECO:0000256" key="2">
    <source>
        <dbReference type="ARBA" id="ARBA00001947"/>
    </source>
</evidence>
<evidence type="ECO:0000313" key="17">
    <source>
        <dbReference type="Proteomes" id="UP000199019"/>
    </source>
</evidence>
<feature type="domain" description="HTH araC/xylS-type" evidence="15">
    <location>
        <begin position="87"/>
        <end position="185"/>
    </location>
</feature>
<evidence type="ECO:0000256" key="3">
    <source>
        <dbReference type="ARBA" id="ARBA00012000"/>
    </source>
</evidence>
<evidence type="ECO:0000256" key="12">
    <source>
        <dbReference type="ARBA" id="ARBA00023163"/>
    </source>
</evidence>
<dbReference type="Pfam" id="PF12833">
    <property type="entry name" value="HTH_18"/>
    <property type="match status" value="1"/>
</dbReference>
<dbReference type="InterPro" id="IPR023170">
    <property type="entry name" value="HhH_base_excis_C"/>
</dbReference>
<dbReference type="InterPro" id="IPR018062">
    <property type="entry name" value="HTH_AraC-typ_CS"/>
</dbReference>
<keyword evidence="10" id="KW-0238">DNA-binding</keyword>
<dbReference type="Pfam" id="PF02805">
    <property type="entry name" value="Ada_Zn_binding"/>
    <property type="match status" value="1"/>
</dbReference>
<dbReference type="PANTHER" id="PTHR43003:SF13">
    <property type="entry name" value="DNA-3-METHYLADENINE GLYCOSYLASE 2"/>
    <property type="match status" value="1"/>
</dbReference>
<gene>
    <name evidence="16" type="ORF">SAMN05216199_0758</name>
</gene>
<keyword evidence="13" id="KW-0234">DNA repair</keyword>
<dbReference type="InterPro" id="IPR037046">
    <property type="entry name" value="AlkA_N_sf"/>
</dbReference>
<organism evidence="16 17">
    <name type="scientific">Pedococcus cremeus</name>
    <dbReference type="NCBI Taxonomy" id="587636"/>
    <lineage>
        <taxon>Bacteria</taxon>
        <taxon>Bacillati</taxon>
        <taxon>Actinomycetota</taxon>
        <taxon>Actinomycetes</taxon>
        <taxon>Micrococcales</taxon>
        <taxon>Intrasporangiaceae</taxon>
        <taxon>Pedococcus</taxon>
    </lineage>
</organism>
<evidence type="ECO:0000256" key="13">
    <source>
        <dbReference type="ARBA" id="ARBA00023204"/>
    </source>
</evidence>
<dbReference type="SUPFAM" id="SSF46689">
    <property type="entry name" value="Homeodomain-like"/>
    <property type="match status" value="1"/>
</dbReference>
<dbReference type="PROSITE" id="PS00041">
    <property type="entry name" value="HTH_ARAC_FAMILY_1"/>
    <property type="match status" value="1"/>
</dbReference>
<dbReference type="GO" id="GO:0032993">
    <property type="term" value="C:protein-DNA complex"/>
    <property type="evidence" value="ECO:0007669"/>
    <property type="project" value="TreeGrafter"/>
</dbReference>
<feature type="compositionally biased region" description="Basic and acidic residues" evidence="14">
    <location>
        <begin position="492"/>
        <end position="510"/>
    </location>
</feature>
<keyword evidence="11" id="KW-0010">Activator</keyword>
<comment type="cofactor">
    <cofactor evidence="2">
        <name>Zn(2+)</name>
        <dbReference type="ChEBI" id="CHEBI:29105"/>
    </cofactor>
</comment>
<dbReference type="GO" id="GO:0043916">
    <property type="term" value="F:DNA-7-methylguanine glycosylase activity"/>
    <property type="evidence" value="ECO:0007669"/>
    <property type="project" value="TreeGrafter"/>
</dbReference>
<evidence type="ECO:0000256" key="6">
    <source>
        <dbReference type="ARBA" id="ARBA00022723"/>
    </source>
</evidence>
<dbReference type="InterPro" id="IPR004026">
    <property type="entry name" value="Ada_DNA_repair_Zn-bd"/>
</dbReference>
<dbReference type="Gene3D" id="1.10.340.30">
    <property type="entry name" value="Hypothetical protein, domain 2"/>
    <property type="match status" value="1"/>
</dbReference>
<keyword evidence="7" id="KW-0227">DNA damage</keyword>
<dbReference type="GO" id="GO:0032259">
    <property type="term" value="P:methylation"/>
    <property type="evidence" value="ECO:0007669"/>
    <property type="project" value="UniProtKB-KW"/>
</dbReference>
<dbReference type="EC" id="3.2.2.21" evidence="3"/>
<dbReference type="Proteomes" id="UP000199019">
    <property type="component" value="Unassembled WGS sequence"/>
</dbReference>
<accession>A0A1H9QVP5</accession>
<dbReference type="Pfam" id="PF06029">
    <property type="entry name" value="AlkA_N"/>
    <property type="match status" value="1"/>
</dbReference>
<name>A0A1H9QVP5_9MICO</name>
<sequence length="523" mass="55473">MHEDTEACVRAVQAKDARFDGWFFTAVLTTGIYCRPSCPVVPPKPRNMRFYPSAAAAQAAGFRACKRCRPDASPGSPEWSTRADTTARAVRLIADGVVDREGVSGLARRLGYSTRQVERVVAAELGAGPLALARAQRAQTARTLIESSDLPMTEVAWAAGFSSLRSFNATVQAVFALTPTELRRRRSPSTTPVDREAATGGAWHHVALRLPFRAPLLPDSLFGHLVETRVPGVEEWRRGAYRRSLRLPHGPAVVALTPQPDHVAARVWLTDLRDLGSAVARCRALLDLDADPTAVDEHLSHDLSLRPLVAAAPGRRVPRTVDAEELALRVVLGQQVSTAAARRLAARLVADLGEPLTDPDGGLTHVFPSPDAVAALDPATLAMPGSRARTLVGLAGALVSGDVRLGPGEDWTAARGALMAMPGIGPWSVEMLAMRGLGDPDAFPASDLAVRSGLTQLGLAGGAAVAEAQRRWRPWGAYAVQHLWCLSDHAAGRLPDEPGDRETGGADSERLGSGASESEGSAA</sequence>
<dbReference type="GO" id="GO:0006285">
    <property type="term" value="P:base-excision repair, AP site formation"/>
    <property type="evidence" value="ECO:0007669"/>
    <property type="project" value="TreeGrafter"/>
</dbReference>
<evidence type="ECO:0000256" key="5">
    <source>
        <dbReference type="ARBA" id="ARBA00022679"/>
    </source>
</evidence>
<feature type="compositionally biased region" description="Low complexity" evidence="14">
    <location>
        <begin position="511"/>
        <end position="523"/>
    </location>
</feature>
<dbReference type="GO" id="GO:0008168">
    <property type="term" value="F:methyltransferase activity"/>
    <property type="evidence" value="ECO:0007669"/>
    <property type="project" value="UniProtKB-KW"/>
</dbReference>
<dbReference type="STRING" id="587636.SAMN05216199_0758"/>
<dbReference type="InterPro" id="IPR011257">
    <property type="entry name" value="DNA_glycosylase"/>
</dbReference>
<dbReference type="FunFam" id="3.30.310.20:FF:000001">
    <property type="entry name" value="DNA-3-methyladenine glycosylase 2"/>
    <property type="match status" value="1"/>
</dbReference>
<dbReference type="SUPFAM" id="SSF55945">
    <property type="entry name" value="TATA-box binding protein-like"/>
    <property type="match status" value="1"/>
</dbReference>
<dbReference type="InterPro" id="IPR009057">
    <property type="entry name" value="Homeodomain-like_sf"/>
</dbReference>
<keyword evidence="6" id="KW-0479">Metal-binding</keyword>
<dbReference type="GO" id="GO:0008725">
    <property type="term" value="F:DNA-3-methyladenine glycosylase activity"/>
    <property type="evidence" value="ECO:0007669"/>
    <property type="project" value="TreeGrafter"/>
</dbReference>
<evidence type="ECO:0000256" key="4">
    <source>
        <dbReference type="ARBA" id="ARBA00022603"/>
    </source>
</evidence>
<keyword evidence="9" id="KW-0805">Transcription regulation</keyword>
<dbReference type="Gene3D" id="1.10.1670.10">
    <property type="entry name" value="Helix-hairpin-Helix base-excision DNA repair enzymes (C-terminal)"/>
    <property type="match status" value="1"/>
</dbReference>
<evidence type="ECO:0000256" key="1">
    <source>
        <dbReference type="ARBA" id="ARBA00000086"/>
    </source>
</evidence>
<dbReference type="GO" id="GO:0008270">
    <property type="term" value="F:zinc ion binding"/>
    <property type="evidence" value="ECO:0007669"/>
    <property type="project" value="InterPro"/>
</dbReference>
<keyword evidence="17" id="KW-1185">Reference proteome</keyword>
<evidence type="ECO:0000256" key="9">
    <source>
        <dbReference type="ARBA" id="ARBA00023015"/>
    </source>
</evidence>
<dbReference type="GO" id="GO:0005737">
    <property type="term" value="C:cytoplasm"/>
    <property type="evidence" value="ECO:0007669"/>
    <property type="project" value="TreeGrafter"/>
</dbReference>
<keyword evidence="8" id="KW-0862">Zinc</keyword>
<dbReference type="SUPFAM" id="SSF48150">
    <property type="entry name" value="DNA-glycosylase"/>
    <property type="match status" value="1"/>
</dbReference>
<proteinExistence type="predicted"/>
<keyword evidence="12" id="KW-0804">Transcription</keyword>
<evidence type="ECO:0000256" key="7">
    <source>
        <dbReference type="ARBA" id="ARBA00022763"/>
    </source>
</evidence>
<evidence type="ECO:0000256" key="8">
    <source>
        <dbReference type="ARBA" id="ARBA00022833"/>
    </source>
</evidence>
<dbReference type="GO" id="GO:0043565">
    <property type="term" value="F:sequence-specific DNA binding"/>
    <property type="evidence" value="ECO:0007669"/>
    <property type="project" value="InterPro"/>
</dbReference>
<dbReference type="Gene3D" id="3.30.310.20">
    <property type="entry name" value="DNA-3-methyladenine glycosylase AlkA, N-terminal domain"/>
    <property type="match status" value="1"/>
</dbReference>
<dbReference type="InterPro" id="IPR010316">
    <property type="entry name" value="AlkA_N"/>
</dbReference>
<dbReference type="GO" id="GO:0032131">
    <property type="term" value="F:alkylated DNA binding"/>
    <property type="evidence" value="ECO:0007669"/>
    <property type="project" value="TreeGrafter"/>
</dbReference>
<evidence type="ECO:0000256" key="14">
    <source>
        <dbReference type="SAM" id="MobiDB-lite"/>
    </source>
</evidence>
<dbReference type="PROSITE" id="PS01124">
    <property type="entry name" value="HTH_ARAC_FAMILY_2"/>
    <property type="match status" value="1"/>
</dbReference>
<dbReference type="InterPro" id="IPR018060">
    <property type="entry name" value="HTH_AraC"/>
</dbReference>
<dbReference type="GO" id="GO:0006307">
    <property type="term" value="P:DNA alkylation repair"/>
    <property type="evidence" value="ECO:0007669"/>
    <property type="project" value="TreeGrafter"/>
</dbReference>
<dbReference type="InterPro" id="IPR003265">
    <property type="entry name" value="HhH-GPD_domain"/>
</dbReference>
<evidence type="ECO:0000313" key="16">
    <source>
        <dbReference type="EMBL" id="SER64315.1"/>
    </source>
</evidence>
<dbReference type="GO" id="GO:0003700">
    <property type="term" value="F:DNA-binding transcription factor activity"/>
    <property type="evidence" value="ECO:0007669"/>
    <property type="project" value="InterPro"/>
</dbReference>
<dbReference type="Pfam" id="PF00730">
    <property type="entry name" value="HhH-GPD"/>
    <property type="match status" value="1"/>
</dbReference>
<protein>
    <recommendedName>
        <fullName evidence="3">DNA-3-methyladenine glycosylase II</fullName>
        <ecNumber evidence="3">3.2.2.21</ecNumber>
    </recommendedName>
</protein>
<dbReference type="SMART" id="SM00478">
    <property type="entry name" value="ENDO3c"/>
    <property type="match status" value="1"/>
</dbReference>
<evidence type="ECO:0000256" key="11">
    <source>
        <dbReference type="ARBA" id="ARBA00023159"/>
    </source>
</evidence>
<dbReference type="SMART" id="SM01009">
    <property type="entry name" value="AlkA_N"/>
    <property type="match status" value="1"/>
</dbReference>